<dbReference type="SMART" id="SM00829">
    <property type="entry name" value="PKS_ER"/>
    <property type="match status" value="1"/>
</dbReference>
<dbReference type="OrthoDB" id="48317at2759"/>
<dbReference type="Gene3D" id="3.40.50.720">
    <property type="entry name" value="NAD(P)-binding Rossmann-like Domain"/>
    <property type="match status" value="1"/>
</dbReference>
<organism evidence="4 5">
    <name type="scientific">Elaphomyces granulatus</name>
    <dbReference type="NCBI Taxonomy" id="519963"/>
    <lineage>
        <taxon>Eukaryota</taxon>
        <taxon>Fungi</taxon>
        <taxon>Dikarya</taxon>
        <taxon>Ascomycota</taxon>
        <taxon>Pezizomycotina</taxon>
        <taxon>Eurotiomycetes</taxon>
        <taxon>Eurotiomycetidae</taxon>
        <taxon>Eurotiales</taxon>
        <taxon>Elaphomycetaceae</taxon>
        <taxon>Elaphomyces</taxon>
    </lineage>
</organism>
<gene>
    <name evidence="4" type="ORF">Egran_00183</name>
</gene>
<dbReference type="Proteomes" id="UP000243515">
    <property type="component" value="Unassembled WGS sequence"/>
</dbReference>
<name>A0A232M7H5_9EURO</name>
<evidence type="ECO:0000256" key="1">
    <source>
        <dbReference type="ARBA" id="ARBA00008072"/>
    </source>
</evidence>
<evidence type="ECO:0000313" key="5">
    <source>
        <dbReference type="Proteomes" id="UP000243515"/>
    </source>
</evidence>
<accession>A0A232M7H5</accession>
<dbReference type="CDD" id="cd08249">
    <property type="entry name" value="enoyl_reductase_like"/>
    <property type="match status" value="1"/>
</dbReference>
<keyword evidence="5" id="KW-1185">Reference proteome</keyword>
<dbReference type="InterPro" id="IPR013149">
    <property type="entry name" value="ADH-like_C"/>
</dbReference>
<comment type="caution">
    <text evidence="4">The sequence shown here is derived from an EMBL/GenBank/DDBJ whole genome shotgun (WGS) entry which is preliminary data.</text>
</comment>
<comment type="similarity">
    <text evidence="1">Belongs to the zinc-containing alcohol dehydrogenase family.</text>
</comment>
<dbReference type="AlphaFoldDB" id="A0A232M7H5"/>
<dbReference type="InterPro" id="IPR036291">
    <property type="entry name" value="NAD(P)-bd_dom_sf"/>
</dbReference>
<dbReference type="GO" id="GO:0016651">
    <property type="term" value="F:oxidoreductase activity, acting on NAD(P)H"/>
    <property type="evidence" value="ECO:0007669"/>
    <property type="project" value="InterPro"/>
</dbReference>
<evidence type="ECO:0000256" key="2">
    <source>
        <dbReference type="ARBA" id="ARBA00023002"/>
    </source>
</evidence>
<sequence length="344" mass="36694">MNNKAAWIPEFKGRPLKIDSAPYTKPGPGQLVIKNAAFAINPVDWKVQEHGFLMQKFPNILGSDVAGHVQEVGEGVTRFKPGDRVISYAIGLPKDNNPTLAGFQLYTVVEVAVTCHIPDSMAFENAVVHPLAISTAAEGLYEPYHLALPFPAAARKQTSYQQQKKCLLVWGGASSVGSTAIQLAVASGLDVITTASARSAPSVKALGAKVVVDYNSPSMTDALVAAVKSFGGQSTFMGIYDAIGQGGWQEVLQKLGGGRVAIVLPFSEEVPPYVTLSQVWAGVLVDHPEVADAVWRDFVPEALETGRLRPRADPMVIPGGLEKVQEGMDRLRQGVSAPKVVVTL</sequence>
<dbReference type="InterPro" id="IPR047122">
    <property type="entry name" value="Trans-enoyl_RdTase-like"/>
</dbReference>
<dbReference type="InterPro" id="IPR020843">
    <property type="entry name" value="ER"/>
</dbReference>
<dbReference type="InterPro" id="IPR011032">
    <property type="entry name" value="GroES-like_sf"/>
</dbReference>
<keyword evidence="2" id="KW-0560">Oxidoreductase</keyword>
<feature type="domain" description="Enoyl reductase (ER)" evidence="3">
    <location>
        <begin position="13"/>
        <end position="342"/>
    </location>
</feature>
<dbReference type="InterPro" id="IPR013154">
    <property type="entry name" value="ADH-like_N"/>
</dbReference>
<reference evidence="4 5" key="1">
    <citation type="journal article" date="2015" name="Environ. Microbiol.">
        <title>Metagenome sequence of Elaphomyces granulatus from sporocarp tissue reveals Ascomycota ectomycorrhizal fingerprints of genome expansion and a Proteobacteria-rich microbiome.</title>
        <authorList>
            <person name="Quandt C.A."/>
            <person name="Kohler A."/>
            <person name="Hesse C.N."/>
            <person name="Sharpton T.J."/>
            <person name="Martin F."/>
            <person name="Spatafora J.W."/>
        </authorList>
    </citation>
    <scope>NUCLEOTIDE SEQUENCE [LARGE SCALE GENOMIC DNA]</scope>
    <source>
        <strain evidence="4 5">OSC145934</strain>
    </source>
</reference>
<proteinExistence type="inferred from homology"/>
<evidence type="ECO:0000259" key="3">
    <source>
        <dbReference type="SMART" id="SM00829"/>
    </source>
</evidence>
<dbReference type="EMBL" id="NPHW01002155">
    <property type="protein sequence ID" value="OXV12057.1"/>
    <property type="molecule type" value="Genomic_DNA"/>
</dbReference>
<dbReference type="Pfam" id="PF08240">
    <property type="entry name" value="ADH_N"/>
    <property type="match status" value="1"/>
</dbReference>
<dbReference type="SUPFAM" id="SSF50129">
    <property type="entry name" value="GroES-like"/>
    <property type="match status" value="1"/>
</dbReference>
<dbReference type="PANTHER" id="PTHR45348">
    <property type="entry name" value="HYPOTHETICAL OXIDOREDUCTASE (EUROFUNG)"/>
    <property type="match status" value="1"/>
</dbReference>
<protein>
    <recommendedName>
        <fullName evidence="3">Enoyl reductase (ER) domain-containing protein</fullName>
    </recommendedName>
</protein>
<dbReference type="Gene3D" id="3.90.180.10">
    <property type="entry name" value="Medium-chain alcohol dehydrogenases, catalytic domain"/>
    <property type="match status" value="1"/>
</dbReference>
<evidence type="ECO:0000313" key="4">
    <source>
        <dbReference type="EMBL" id="OXV12057.1"/>
    </source>
</evidence>
<dbReference type="Pfam" id="PF00107">
    <property type="entry name" value="ADH_zinc_N"/>
    <property type="match status" value="1"/>
</dbReference>
<dbReference type="SUPFAM" id="SSF51735">
    <property type="entry name" value="NAD(P)-binding Rossmann-fold domains"/>
    <property type="match status" value="1"/>
</dbReference>
<dbReference type="PANTHER" id="PTHR45348:SF2">
    <property type="entry name" value="ZINC-TYPE ALCOHOL DEHYDROGENASE-LIKE PROTEIN C2E1P3.01"/>
    <property type="match status" value="1"/>
</dbReference>